<dbReference type="InterPro" id="IPR050767">
    <property type="entry name" value="Sel1_AlgK"/>
</dbReference>
<evidence type="ECO:0000256" key="4">
    <source>
        <dbReference type="SAM" id="SignalP"/>
    </source>
</evidence>
<accession>G8BS13</accession>
<protein>
    <recommendedName>
        <fullName evidence="7">ERAD-associated E3 ubiquitin-protein ligase component HRD3</fullName>
    </recommendedName>
</protein>
<keyword evidence="3" id="KW-0472">Membrane</keyword>
<dbReference type="KEGG" id="tpf:TPHA_0D04540"/>
<reference evidence="5 6" key="1">
    <citation type="journal article" date="2011" name="Proc. Natl. Acad. Sci. U.S.A.">
        <title>Evolutionary erosion of yeast sex chromosomes by mating-type switching accidents.</title>
        <authorList>
            <person name="Gordon J.L."/>
            <person name="Armisen D."/>
            <person name="Proux-Wera E."/>
            <person name="Oheigeartaigh S.S."/>
            <person name="Byrne K.P."/>
            <person name="Wolfe K.H."/>
        </authorList>
    </citation>
    <scope>NUCLEOTIDE SEQUENCE [LARGE SCALE GENOMIC DNA]</scope>
    <source>
        <strain evidence="6">ATCC 24235 / CBS 4417 / NBRC 1672 / NRRL Y-8282 / UCD 70-5</strain>
    </source>
</reference>
<dbReference type="PANTHER" id="PTHR11102:SF160">
    <property type="entry name" value="ERAD-ASSOCIATED E3 UBIQUITIN-PROTEIN LIGASE COMPONENT HRD3"/>
    <property type="match status" value="1"/>
</dbReference>
<feature type="compositionally biased region" description="Basic and acidic residues" evidence="2">
    <location>
        <begin position="740"/>
        <end position="757"/>
    </location>
</feature>
<dbReference type="OMA" id="LLGHWMD"/>
<dbReference type="PANTHER" id="PTHR11102">
    <property type="entry name" value="SEL-1-LIKE PROTEIN"/>
    <property type="match status" value="1"/>
</dbReference>
<dbReference type="Pfam" id="PF08238">
    <property type="entry name" value="Sel1"/>
    <property type="match status" value="7"/>
</dbReference>
<evidence type="ECO:0000256" key="2">
    <source>
        <dbReference type="SAM" id="MobiDB-lite"/>
    </source>
</evidence>
<dbReference type="InterPro" id="IPR011990">
    <property type="entry name" value="TPR-like_helical_dom_sf"/>
</dbReference>
<keyword evidence="3" id="KW-1133">Transmembrane helix</keyword>
<gene>
    <name evidence="5" type="primary">TPHA0D04540</name>
    <name evidence="5" type="ordered locus">TPHA_0D04540</name>
</gene>
<feature type="transmembrane region" description="Helical" evidence="3">
    <location>
        <begin position="780"/>
        <end position="800"/>
    </location>
</feature>
<sequence>MLHSWVLFLYIGFIEVVCGEVESQVSFNVNNVDYDPYEKAVNILSDKIRYDDEIDYYSKKNISGIDITIPVDYSEDEQEFRYKKFWKSEATTWQKEAIGYLTISSDKFNNTAATLLLAQIHLWGEYGYPNNKTLAYSYLNKYNEMIGFTDGEALFDLAVMLSTGLFGAIPIDIGKSLLYYQQAASLGNMKAKQALAYRYANGLNVPRDCNMALLLYRELSDEVRSKYSDYEWNVALPYMETYNIRIPDFQGGLLGEGLSSTHSSTTRKDSVRPDITSSLLTQMNGGQIVLQFGIGAKDYAADGESDDSNDKLVDLYYTAWDLYKGTYERNRDVESARTILELAIEVYSSSEPYMDNLQIYFFGKCYYLLGHIYFTGEGISKPDIERAQLLLQKSIDIVENVSAVKSKANIDMGLINQFIKNDTSKAIKYYRNVLEENVNDGTADYQLSKLSSEKPELNLGDPFVLMQTAYRRSHIAGTYEYAKMIEESVNNYYSCEDTSFLFKRFLEMNEVIVAPQLRIAFSELLKGNTEVALWAYAQAAEQGFEAAQISAAYLLYQDAYLMEEVPETTDERKSMAISYYNRAFKQNNIDAAIIAGNIFYNMKDYSKAIAMYQSASLRFAPQAIWNLGYMYEHGLGVGVDYKMAHDYYNQVLDHNPELFFAVKLTVMKLTLKSWISWLSGEPVSFWNQDKEEIDGVSIISQEEQMLSQMSIFRRFKYSVEQALLENSGHHAYPTPLTEKQINDKQQEKKKKDEKNDPTDTGWVEKFIMKIDELGLSLEDVLSIMFMAMILLVTMIIRPLIIRAGWNVRINGIVIRGNAEANGEQEQPQEVQPANIDIQFFAI</sequence>
<dbReference type="Proteomes" id="UP000005666">
    <property type="component" value="Chromosome 4"/>
</dbReference>
<dbReference type="EMBL" id="HE612859">
    <property type="protein sequence ID" value="CCE63088.1"/>
    <property type="molecule type" value="Genomic_DNA"/>
</dbReference>
<dbReference type="eggNOG" id="KOG1550">
    <property type="taxonomic scope" value="Eukaryota"/>
</dbReference>
<evidence type="ECO:0000313" key="6">
    <source>
        <dbReference type="Proteomes" id="UP000005666"/>
    </source>
</evidence>
<organism evidence="5 6">
    <name type="scientific">Tetrapisispora phaffii (strain ATCC 24235 / CBS 4417 / NBRC 1672 / NRRL Y-8282 / UCD 70-5)</name>
    <name type="common">Yeast</name>
    <name type="synonym">Fabospora phaffii</name>
    <dbReference type="NCBI Taxonomy" id="1071381"/>
    <lineage>
        <taxon>Eukaryota</taxon>
        <taxon>Fungi</taxon>
        <taxon>Dikarya</taxon>
        <taxon>Ascomycota</taxon>
        <taxon>Saccharomycotina</taxon>
        <taxon>Saccharomycetes</taxon>
        <taxon>Saccharomycetales</taxon>
        <taxon>Saccharomycetaceae</taxon>
        <taxon>Tetrapisispora</taxon>
    </lineage>
</organism>
<name>G8BS13_TETPH</name>
<dbReference type="GeneID" id="11530982"/>
<dbReference type="AlphaFoldDB" id="G8BS13"/>
<keyword evidence="4" id="KW-0732">Signal</keyword>
<proteinExistence type="inferred from homology"/>
<dbReference type="Gene3D" id="1.25.40.10">
    <property type="entry name" value="Tetratricopeptide repeat domain"/>
    <property type="match status" value="2"/>
</dbReference>
<feature type="signal peptide" evidence="4">
    <location>
        <begin position="1"/>
        <end position="19"/>
    </location>
</feature>
<keyword evidence="6" id="KW-1185">Reference proteome</keyword>
<feature type="chain" id="PRO_5003508491" description="ERAD-associated E3 ubiquitin-protein ligase component HRD3" evidence="4">
    <location>
        <begin position="20"/>
        <end position="842"/>
    </location>
</feature>
<evidence type="ECO:0000313" key="5">
    <source>
        <dbReference type="EMBL" id="CCE63088.1"/>
    </source>
</evidence>
<dbReference type="OrthoDB" id="27934at2759"/>
<dbReference type="SUPFAM" id="SSF81901">
    <property type="entry name" value="HCP-like"/>
    <property type="match status" value="3"/>
</dbReference>
<dbReference type="STRING" id="1071381.G8BS13"/>
<dbReference type="HOGENOM" id="CLU_348239_0_0_1"/>
<keyword evidence="3" id="KW-0812">Transmembrane</keyword>
<evidence type="ECO:0000256" key="3">
    <source>
        <dbReference type="SAM" id="Phobius"/>
    </source>
</evidence>
<evidence type="ECO:0000256" key="1">
    <source>
        <dbReference type="ARBA" id="ARBA00038101"/>
    </source>
</evidence>
<dbReference type="SMART" id="SM00671">
    <property type="entry name" value="SEL1"/>
    <property type="match status" value="7"/>
</dbReference>
<dbReference type="InterPro" id="IPR006597">
    <property type="entry name" value="Sel1-like"/>
</dbReference>
<evidence type="ECO:0008006" key="7">
    <source>
        <dbReference type="Google" id="ProtNLM"/>
    </source>
</evidence>
<feature type="region of interest" description="Disordered" evidence="2">
    <location>
        <begin position="729"/>
        <end position="757"/>
    </location>
</feature>
<comment type="similarity">
    <text evidence="1">Belongs to the sel-1 family.</text>
</comment>
<dbReference type="RefSeq" id="XP_003685522.1">
    <property type="nucleotide sequence ID" value="XM_003685474.1"/>
</dbReference>